<sequence length="113" mass="12778">MHLSDYLTASFPPILATRSRYLYPGYCVCFSQSHEKSIGGVLLYSNQFPTSRDQCICPNSEELTLLKCVSHADCILYFIIRTARQLSSCDMIAFFVFFTASVCASLGEPERQR</sequence>
<evidence type="ECO:0000313" key="1">
    <source>
        <dbReference type="EMBL" id="JAP76570.1"/>
    </source>
</evidence>
<protein>
    <submittedName>
        <fullName evidence="1">Uncharacterized protein</fullName>
    </submittedName>
</protein>
<reference evidence="1" key="1">
    <citation type="journal article" date="2016" name="Ticks Tick Borne Dis.">
        <title>De novo assembly and annotation of the salivary gland transcriptome of Rhipicephalus appendiculatus male and female ticks during blood feeding.</title>
        <authorList>
            <person name="de Castro M.H."/>
            <person name="de Klerk D."/>
            <person name="Pienaar R."/>
            <person name="Latif A.A."/>
            <person name="Rees D.J."/>
            <person name="Mans B.J."/>
        </authorList>
    </citation>
    <scope>NUCLEOTIDE SEQUENCE</scope>
    <source>
        <tissue evidence="1">Salivary glands</tissue>
    </source>
</reference>
<dbReference type="EMBL" id="GEDV01011987">
    <property type="protein sequence ID" value="JAP76570.1"/>
    <property type="molecule type" value="Transcribed_RNA"/>
</dbReference>
<proteinExistence type="predicted"/>
<accession>A0A131YDN3</accession>
<name>A0A131YDN3_RHIAP</name>
<dbReference type="AlphaFoldDB" id="A0A131YDN3"/>
<organism evidence="1">
    <name type="scientific">Rhipicephalus appendiculatus</name>
    <name type="common">Brown ear tick</name>
    <dbReference type="NCBI Taxonomy" id="34631"/>
    <lineage>
        <taxon>Eukaryota</taxon>
        <taxon>Metazoa</taxon>
        <taxon>Ecdysozoa</taxon>
        <taxon>Arthropoda</taxon>
        <taxon>Chelicerata</taxon>
        <taxon>Arachnida</taxon>
        <taxon>Acari</taxon>
        <taxon>Parasitiformes</taxon>
        <taxon>Ixodida</taxon>
        <taxon>Ixodoidea</taxon>
        <taxon>Ixodidae</taxon>
        <taxon>Rhipicephalinae</taxon>
        <taxon>Rhipicephalus</taxon>
        <taxon>Rhipicephalus</taxon>
    </lineage>
</organism>